<feature type="region of interest" description="Disordered" evidence="2">
    <location>
        <begin position="1"/>
        <end position="49"/>
    </location>
</feature>
<feature type="domain" description="Monopolin complex subunit Csm1/Pcs1 C-terminal" evidence="3">
    <location>
        <begin position="196"/>
        <end position="285"/>
    </location>
</feature>
<organism evidence="4 5">
    <name type="scientific">Scheffersomyces spartinae</name>
    <dbReference type="NCBI Taxonomy" id="45513"/>
    <lineage>
        <taxon>Eukaryota</taxon>
        <taxon>Fungi</taxon>
        <taxon>Dikarya</taxon>
        <taxon>Ascomycota</taxon>
        <taxon>Saccharomycotina</taxon>
        <taxon>Pichiomycetes</taxon>
        <taxon>Debaryomycetaceae</taxon>
        <taxon>Scheffersomyces</taxon>
    </lineage>
</organism>
<dbReference type="Gene3D" id="3.90.1150.80">
    <property type="match status" value="1"/>
</dbReference>
<feature type="compositionally biased region" description="Acidic residues" evidence="2">
    <location>
        <begin position="147"/>
        <end position="162"/>
    </location>
</feature>
<proteinExistence type="predicted"/>
<keyword evidence="1" id="KW-0175">Coiled coil</keyword>
<dbReference type="EMBL" id="JAHMUF010000021">
    <property type="protein sequence ID" value="KAG7191954.1"/>
    <property type="molecule type" value="Genomic_DNA"/>
</dbReference>
<dbReference type="GO" id="GO:0051315">
    <property type="term" value="P:attachment of mitotic spindle microtubules to kinetochore"/>
    <property type="evidence" value="ECO:0007669"/>
    <property type="project" value="TreeGrafter"/>
</dbReference>
<dbReference type="InterPro" id="IPR040349">
    <property type="entry name" value="Csm1/Pcs1"/>
</dbReference>
<dbReference type="AlphaFoldDB" id="A0A9P7V675"/>
<feature type="coiled-coil region" evidence="1">
    <location>
        <begin position="86"/>
        <end position="120"/>
    </location>
</feature>
<comment type="caution">
    <text evidence="4">The sequence shown here is derived from an EMBL/GenBank/DDBJ whole genome shotgun (WGS) entry which is preliminary data.</text>
</comment>
<name>A0A9P7V675_9ASCO</name>
<dbReference type="InterPro" id="IPR038608">
    <property type="entry name" value="Csm1/Pcs1_C_sf"/>
</dbReference>
<reference evidence="4" key="1">
    <citation type="submission" date="2021-03" db="EMBL/GenBank/DDBJ databases">
        <authorList>
            <person name="Palmer J.M."/>
        </authorList>
    </citation>
    <scope>NUCLEOTIDE SEQUENCE</scope>
    <source>
        <strain evidence="4">ARV_011</strain>
    </source>
</reference>
<evidence type="ECO:0000256" key="2">
    <source>
        <dbReference type="SAM" id="MobiDB-lite"/>
    </source>
</evidence>
<evidence type="ECO:0000313" key="4">
    <source>
        <dbReference type="EMBL" id="KAG7191954.1"/>
    </source>
</evidence>
<evidence type="ECO:0000259" key="3">
    <source>
        <dbReference type="Pfam" id="PF12539"/>
    </source>
</evidence>
<dbReference type="GO" id="GO:1990644">
    <property type="term" value="F:microtubule site clamp"/>
    <property type="evidence" value="ECO:0007669"/>
    <property type="project" value="TreeGrafter"/>
</dbReference>
<protein>
    <recommendedName>
        <fullName evidence="3">Monopolin complex subunit Csm1/Pcs1 C-terminal domain-containing protein</fullName>
    </recommendedName>
</protein>
<dbReference type="Pfam" id="PF12539">
    <property type="entry name" value="Csm1"/>
    <property type="match status" value="1"/>
</dbReference>
<gene>
    <name evidence="4" type="ORF">KQ657_002560</name>
</gene>
<dbReference type="GO" id="GO:0033551">
    <property type="term" value="C:monopolin complex"/>
    <property type="evidence" value="ECO:0007669"/>
    <property type="project" value="InterPro"/>
</dbReference>
<dbReference type="GO" id="GO:0045144">
    <property type="term" value="P:meiotic sister chromatid segregation"/>
    <property type="evidence" value="ECO:0007669"/>
    <property type="project" value="TreeGrafter"/>
</dbReference>
<dbReference type="GO" id="GO:0034506">
    <property type="term" value="C:chromosome, centromeric core domain"/>
    <property type="evidence" value="ECO:0007669"/>
    <property type="project" value="TreeGrafter"/>
</dbReference>
<dbReference type="Proteomes" id="UP000790833">
    <property type="component" value="Unassembled WGS sequence"/>
</dbReference>
<dbReference type="PANTHER" id="PTHR28006">
    <property type="entry name" value="MONOPOLIN COMPLEX SUBUNIT CSM1"/>
    <property type="match status" value="1"/>
</dbReference>
<sequence>MAPRKPSGTKRVTSATRRKKTTTESAPAAAFNLEASKAETQTITDPDPQQEAIVTIEEIYRAQENDELMGLLSRLQGNDLAFTKYKNTMSQLLEQQEKMIHKLNEQVSKQEEKEKALVKEMNRLKYATQSTAGTPIKRKRGERIQQEDDEDDMDEDEDEVEDGPNNPKTFMSPIRQKTKTKISEPDMVREMENIAITFDMLELLTGVKVNNFQDDDTKFYFEVKQASRDNEEIYIEYSLVLLKDLAHAGQIQYDPTFLEDSDVNRVNQLKQILPAKLCGPLTFHYDTIAQFYDKVSRALTKASQNGKI</sequence>
<accession>A0A9P7V675</accession>
<evidence type="ECO:0000256" key="1">
    <source>
        <dbReference type="SAM" id="Coils"/>
    </source>
</evidence>
<dbReference type="GeneID" id="66115934"/>
<feature type="region of interest" description="Disordered" evidence="2">
    <location>
        <begin position="124"/>
        <end position="181"/>
    </location>
</feature>
<dbReference type="PANTHER" id="PTHR28006:SF1">
    <property type="entry name" value="MONOPOLIN COMPLEX SUBUNIT CSM1"/>
    <property type="match status" value="1"/>
</dbReference>
<dbReference type="GO" id="GO:0005730">
    <property type="term" value="C:nucleolus"/>
    <property type="evidence" value="ECO:0007669"/>
    <property type="project" value="TreeGrafter"/>
</dbReference>
<dbReference type="GO" id="GO:0072686">
    <property type="term" value="C:mitotic spindle"/>
    <property type="evidence" value="ECO:0007669"/>
    <property type="project" value="TreeGrafter"/>
</dbReference>
<dbReference type="InterPro" id="IPR020981">
    <property type="entry name" value="Csm1/Pcs1_C"/>
</dbReference>
<evidence type="ECO:0000313" key="5">
    <source>
        <dbReference type="Proteomes" id="UP000790833"/>
    </source>
</evidence>
<dbReference type="CDD" id="cd23787">
    <property type="entry name" value="RWD_CSM1"/>
    <property type="match status" value="1"/>
</dbReference>
<dbReference type="OrthoDB" id="2431049at2759"/>
<dbReference type="RefSeq" id="XP_043047505.1">
    <property type="nucleotide sequence ID" value="XM_043193318.1"/>
</dbReference>
<keyword evidence="5" id="KW-1185">Reference proteome</keyword>